<dbReference type="PANTHER" id="PTHR47558:SF1">
    <property type="entry name" value="HISTONE DEACETYLASE HOS3"/>
    <property type="match status" value="1"/>
</dbReference>
<feature type="compositionally biased region" description="Polar residues" evidence="1">
    <location>
        <begin position="51"/>
        <end position="65"/>
    </location>
</feature>
<dbReference type="OrthoDB" id="5232919at2759"/>
<feature type="compositionally biased region" description="Polar residues" evidence="1">
    <location>
        <begin position="29"/>
        <end position="40"/>
    </location>
</feature>
<proteinExistence type="predicted"/>
<reference evidence="3 4" key="1">
    <citation type="journal article" date="2018" name="BMC Genomics">
        <title>Genomic evidence for intraspecific hybridization in a clonal and extremely halotolerant yeast.</title>
        <authorList>
            <person name="Gostincar C."/>
            <person name="Stajich J.E."/>
            <person name="Zupancic J."/>
            <person name="Zalar P."/>
            <person name="Gunde-Cimerman N."/>
        </authorList>
    </citation>
    <scope>NUCLEOTIDE SEQUENCE [LARGE SCALE GENOMIC DNA]</scope>
    <source>
        <strain evidence="3 4">EXF-6656</strain>
    </source>
</reference>
<feature type="compositionally biased region" description="Basic and acidic residues" evidence="1">
    <location>
        <begin position="1015"/>
        <end position="1044"/>
    </location>
</feature>
<dbReference type="VEuPathDB" id="FungiDB:BTJ68_09116"/>
<feature type="compositionally biased region" description="Polar residues" evidence="1">
    <location>
        <begin position="838"/>
        <end position="850"/>
    </location>
</feature>
<feature type="compositionally biased region" description="Basic and acidic residues" evidence="1">
    <location>
        <begin position="131"/>
        <end position="142"/>
    </location>
</feature>
<sequence length="1383" mass="147605">MYDLQARALVALGDAPVVIWVWGKLATEQNSSAPTGSDASFTPHKEAQPRPRQSSLASTASSPGPANTPKLRRPSQPASTANTPHQNRNAALSPQPHTVRRASSAMSLGHGSRGTPSPNLSKKNSRQSLTPHRDEDAPDRRPTPKRSISNLISNLREVQSTMESIEEPPPPLTPQQVAVQHFTRELAAHGQQGGGAEAETMVILHDACYGHRFSRLKTSKSLLSMIVERPERIHASILGASAAYVRLGEHHIGGRSAPQQDSTEPLAPPPFKIRRTSREMDVASPYVTSVHGADWMKELRILCNNAGEKLANQSSELERPITSAFQEEEKRHLHSGDLYLCPESLSAFQGALGGVADAVDAVFQENPTKRAFVAVRPPGHHCSADHPSGFCWLNNVHVGIEYAAQTQGLTHAAILDFDLHHGDGSQAITWERNKAVAFNRERLRAKPNTKGLKVGPDIGYFSLHDINSYPCEMGDDEKVQAASLCLEGAHGQSVWNAHLQPWKTEEEFWALYESRYSVLLEKAQGFLKRQTQRWKVEGRGVQPKAAIFVSAGFDASEWEGEGMQRHKVNVPTEFYARFTRDVVKIAQEEDSACDGRVVSVLEGGYSDRALCSGVLSHLSGLCSSLPVEVQKKHAPETQNENGVRGAGLDEMMGSLQIDGMASVRQTPSKYDAAWWSPANLTALENYINPPPPPPPGKKIRTGPQPTYATPTESFAYKVVDPNKFARSISGTFREVSADGSLRPPQPPPPKPQSQELDWILATHELSKLLIPTDRQTKSCTAAELGGVRTKKERQSAMPALPSGSGEDAAGKPRQLRDRKAKVPARYAESRASVHSDELTSVPSRSASRASQGEDRRRTMHEMPSASASEAGDVDSKQRRLSRRSSAGSALNGMDGIREGSEAAPPMPALPSTLTTGSGDKMSKAPSAASGVGIKKTRAPAATNGPTGKSATSRPSTSSSASTTTTSRKTTPPTSLSAEGNPPPVPLPQPTRQGAGGDMDRLANGMKRITLKGPRGTREEHDRKVKEREAAQRRERALKGAETRRVNAAARKAAATGATPAPAPASVKETIPAQSAMAGATQPGAGDDDTLHHGGGMQPATMPNEAYEVPAPVQVPQTQMASNQHTPAVDNAMEGAIEDMSARPGIVPQGQQPDLHNAAAMKSPTAEADQIFPSQQMPSDSDPQNGVSRPRTVDEPPPTLMDALAPPADDRVPPPPPASDGLPTAPPPEALAREPTTAKKAPSQHAMPVVPDSAARQLMQENDLAQSGTTDLQQQQQQQQRRLWDDEPSTASLASPSVRPFSSSSAAKSSVDGKPQLPVWSSTGPIPFGSRTGGPAAAPTAEAASTSASTSSQTTADVSSEGDGAAGKAGQERDVWAVPETPGQ</sequence>
<feature type="region of interest" description="Disordered" evidence="1">
    <location>
        <begin position="1172"/>
        <end position="1383"/>
    </location>
</feature>
<dbReference type="CDD" id="cd09998">
    <property type="entry name" value="HDAC_Hos3"/>
    <property type="match status" value="1"/>
</dbReference>
<dbReference type="GO" id="GO:0005634">
    <property type="term" value="C:nucleus"/>
    <property type="evidence" value="ECO:0007669"/>
    <property type="project" value="TreeGrafter"/>
</dbReference>
<organism evidence="3 4">
    <name type="scientific">Hortaea werneckii</name>
    <name type="common">Black yeast</name>
    <name type="synonym">Cladosporium werneckii</name>
    <dbReference type="NCBI Taxonomy" id="91943"/>
    <lineage>
        <taxon>Eukaryota</taxon>
        <taxon>Fungi</taxon>
        <taxon>Dikarya</taxon>
        <taxon>Ascomycota</taxon>
        <taxon>Pezizomycotina</taxon>
        <taxon>Dothideomycetes</taxon>
        <taxon>Dothideomycetidae</taxon>
        <taxon>Mycosphaerellales</taxon>
        <taxon>Teratosphaeriaceae</taxon>
        <taxon>Hortaea</taxon>
    </lineage>
</organism>
<evidence type="ECO:0000313" key="3">
    <source>
        <dbReference type="EMBL" id="RMX80356.1"/>
    </source>
</evidence>
<feature type="compositionally biased region" description="Low complexity" evidence="1">
    <location>
        <begin position="1291"/>
        <end position="1309"/>
    </location>
</feature>
<evidence type="ECO:0000256" key="1">
    <source>
        <dbReference type="SAM" id="MobiDB-lite"/>
    </source>
</evidence>
<dbReference type="Pfam" id="PF00850">
    <property type="entry name" value="Hist_deacetyl"/>
    <property type="match status" value="1"/>
</dbReference>
<accession>A0A3M6WQ50</accession>
<gene>
    <name evidence="3" type="ORF">D0869_07610</name>
</gene>
<dbReference type="InterPro" id="IPR053244">
    <property type="entry name" value="HDAC_HD_type_1"/>
</dbReference>
<feature type="compositionally biased region" description="Low complexity" evidence="1">
    <location>
        <begin position="1045"/>
        <end position="1059"/>
    </location>
</feature>
<feature type="compositionally biased region" description="Polar residues" evidence="1">
    <location>
        <begin position="76"/>
        <end position="96"/>
    </location>
</feature>
<dbReference type="GO" id="GO:0010468">
    <property type="term" value="P:regulation of gene expression"/>
    <property type="evidence" value="ECO:0007669"/>
    <property type="project" value="UniProtKB-ARBA"/>
</dbReference>
<feature type="compositionally biased region" description="Polar residues" evidence="1">
    <location>
        <begin position="1258"/>
        <end position="1271"/>
    </location>
</feature>
<dbReference type="PRINTS" id="PR01270">
    <property type="entry name" value="HDASUPER"/>
</dbReference>
<dbReference type="SUPFAM" id="SSF52768">
    <property type="entry name" value="Arginase/deacetylase"/>
    <property type="match status" value="1"/>
</dbReference>
<feature type="compositionally biased region" description="Polar residues" evidence="1">
    <location>
        <begin position="114"/>
        <end position="130"/>
    </location>
</feature>
<evidence type="ECO:0000259" key="2">
    <source>
        <dbReference type="Pfam" id="PF00850"/>
    </source>
</evidence>
<dbReference type="Gene3D" id="3.40.800.20">
    <property type="entry name" value="Histone deacetylase domain"/>
    <property type="match status" value="1"/>
</dbReference>
<feature type="compositionally biased region" description="Polar residues" evidence="1">
    <location>
        <begin position="1172"/>
        <end position="1186"/>
    </location>
</feature>
<dbReference type="GO" id="GO:0004407">
    <property type="term" value="F:histone deacetylase activity"/>
    <property type="evidence" value="ECO:0007669"/>
    <property type="project" value="TreeGrafter"/>
</dbReference>
<dbReference type="FunFam" id="3.40.800.20:FF:000011">
    <property type="entry name" value="Histone deacetylase HOS3"/>
    <property type="match status" value="1"/>
</dbReference>
<dbReference type="InterPro" id="IPR037138">
    <property type="entry name" value="His_deacetylse_dom_sf"/>
</dbReference>
<dbReference type="InterPro" id="IPR000286">
    <property type="entry name" value="HDACs"/>
</dbReference>
<feature type="region of interest" description="Disordered" evidence="1">
    <location>
        <begin position="780"/>
        <end position="1102"/>
    </location>
</feature>
<dbReference type="InterPro" id="IPR023696">
    <property type="entry name" value="Ureohydrolase_dom_sf"/>
</dbReference>
<feature type="region of interest" description="Disordered" evidence="1">
    <location>
        <begin position="735"/>
        <end position="754"/>
    </location>
</feature>
<evidence type="ECO:0000313" key="4">
    <source>
        <dbReference type="Proteomes" id="UP000281245"/>
    </source>
</evidence>
<feature type="domain" description="Histone deacetylase" evidence="2">
    <location>
        <begin position="286"/>
        <end position="620"/>
    </location>
</feature>
<dbReference type="PANTHER" id="PTHR47558">
    <property type="entry name" value="HISTONE DEACETYLASE HOS3"/>
    <property type="match status" value="1"/>
</dbReference>
<comment type="caution">
    <text evidence="3">The sequence shown here is derived from an EMBL/GenBank/DDBJ whole genome shotgun (WGS) entry which is preliminary data.</text>
</comment>
<dbReference type="InterPro" id="IPR023801">
    <property type="entry name" value="His_deacetylse_dom"/>
</dbReference>
<protein>
    <recommendedName>
        <fullName evidence="2">Histone deacetylase domain-containing protein</fullName>
    </recommendedName>
</protein>
<feature type="compositionally biased region" description="Low complexity" evidence="1">
    <location>
        <begin position="948"/>
        <end position="974"/>
    </location>
</feature>
<feature type="compositionally biased region" description="Pro residues" evidence="1">
    <location>
        <begin position="1212"/>
        <end position="1228"/>
    </location>
</feature>
<feature type="compositionally biased region" description="Basic and acidic residues" evidence="1">
    <location>
        <begin position="827"/>
        <end position="837"/>
    </location>
</feature>
<dbReference type="Proteomes" id="UP000281245">
    <property type="component" value="Unassembled WGS sequence"/>
</dbReference>
<feature type="compositionally biased region" description="Low complexity" evidence="1">
    <location>
        <begin position="1335"/>
        <end position="1358"/>
    </location>
</feature>
<dbReference type="EMBL" id="QWIJ01000617">
    <property type="protein sequence ID" value="RMX80356.1"/>
    <property type="molecule type" value="Genomic_DNA"/>
</dbReference>
<feature type="compositionally biased region" description="Basic and acidic residues" evidence="1">
    <location>
        <begin position="808"/>
        <end position="817"/>
    </location>
</feature>
<feature type="compositionally biased region" description="Basic and acidic residues" evidence="1">
    <location>
        <begin position="851"/>
        <end position="860"/>
    </location>
</feature>
<feature type="region of interest" description="Disordered" evidence="1">
    <location>
        <begin position="29"/>
        <end position="150"/>
    </location>
</feature>
<name>A0A3M6WQ50_HORWE</name>